<dbReference type="Proteomes" id="UP000426246">
    <property type="component" value="Chromosome"/>
</dbReference>
<dbReference type="Pfam" id="PF05489">
    <property type="entry name" value="Phage_tail_X"/>
    <property type="match status" value="1"/>
</dbReference>
<reference evidence="2" key="1">
    <citation type="submission" date="2018-11" db="EMBL/GenBank/DDBJ databases">
        <title>Complete genome sequence of Paenibacillus sp. ML311-T8.</title>
        <authorList>
            <person name="Nam Y.-D."/>
            <person name="Kang J."/>
            <person name="Chung W.-H."/>
            <person name="Park Y.S."/>
        </authorList>
    </citation>
    <scope>NUCLEOTIDE SEQUENCE [LARGE SCALE GENOMIC DNA]</scope>
    <source>
        <strain evidence="2">ML311-T8</strain>
    </source>
</reference>
<evidence type="ECO:0000313" key="1">
    <source>
        <dbReference type="EMBL" id="QGQ95871.1"/>
    </source>
</evidence>
<proteinExistence type="predicted"/>
<name>A0A6B8RHC0_9BACL</name>
<organism evidence="1 2">
    <name type="scientific">Paenibacillus psychroresistens</name>
    <dbReference type="NCBI Taxonomy" id="1778678"/>
    <lineage>
        <taxon>Bacteria</taxon>
        <taxon>Bacillati</taxon>
        <taxon>Bacillota</taxon>
        <taxon>Bacilli</taxon>
        <taxon>Bacillales</taxon>
        <taxon>Paenibacillaceae</taxon>
        <taxon>Paenibacillus</taxon>
    </lineage>
</organism>
<accession>A0A6B8RHC0</accession>
<protein>
    <submittedName>
        <fullName evidence="1">Phage tail protein</fullName>
    </submittedName>
</protein>
<dbReference type="AlphaFoldDB" id="A0A6B8RHC0"/>
<dbReference type="EMBL" id="CP034235">
    <property type="protein sequence ID" value="QGQ95871.1"/>
    <property type="molecule type" value="Genomic_DNA"/>
</dbReference>
<dbReference type="KEGG" id="ppsc:EHS13_13790"/>
<dbReference type="RefSeq" id="WP_155700906.1">
    <property type="nucleotide sequence ID" value="NZ_CP034235.1"/>
</dbReference>
<dbReference type="InterPro" id="IPR008861">
    <property type="entry name" value="GpX-like"/>
</dbReference>
<gene>
    <name evidence="1" type="ORF">EHS13_13790</name>
</gene>
<evidence type="ECO:0000313" key="2">
    <source>
        <dbReference type="Proteomes" id="UP000426246"/>
    </source>
</evidence>
<dbReference type="OrthoDB" id="2941457at2"/>
<keyword evidence="2" id="KW-1185">Reference proteome</keyword>
<sequence>MKNKTYSTIQGDMWDGIAMKVFGNESYMDKLIEANPSQQTRVIFPANIVLNIPVIAVPTSSNLPPWKRGDND</sequence>